<evidence type="ECO:0000256" key="6">
    <source>
        <dbReference type="ARBA" id="ARBA00023136"/>
    </source>
</evidence>
<feature type="transmembrane region" description="Helical" evidence="7">
    <location>
        <begin position="222"/>
        <end position="245"/>
    </location>
</feature>
<evidence type="ECO:0000256" key="5">
    <source>
        <dbReference type="ARBA" id="ARBA00022989"/>
    </source>
</evidence>
<organism evidence="8 9">
    <name type="scientific">Clostridium aciditolerans</name>
    <dbReference type="NCBI Taxonomy" id="339861"/>
    <lineage>
        <taxon>Bacteria</taxon>
        <taxon>Bacillati</taxon>
        <taxon>Bacillota</taxon>
        <taxon>Clostridia</taxon>
        <taxon>Eubacteriales</taxon>
        <taxon>Clostridiaceae</taxon>
        <taxon>Clostridium</taxon>
    </lineage>
</organism>
<dbReference type="Gene3D" id="1.20.1740.10">
    <property type="entry name" value="Amino acid/polyamine transporter I"/>
    <property type="match status" value="1"/>
</dbReference>
<feature type="transmembrane region" description="Helical" evidence="7">
    <location>
        <begin position="117"/>
        <end position="135"/>
    </location>
</feature>
<feature type="transmembrane region" description="Helical" evidence="7">
    <location>
        <begin position="396"/>
        <end position="419"/>
    </location>
</feature>
<feature type="transmembrane region" description="Helical" evidence="7">
    <location>
        <begin position="326"/>
        <end position="345"/>
    </location>
</feature>
<dbReference type="Pfam" id="PF13520">
    <property type="entry name" value="AA_permease_2"/>
    <property type="match status" value="1"/>
</dbReference>
<keyword evidence="6 7" id="KW-0472">Membrane</keyword>
<feature type="transmembrane region" description="Helical" evidence="7">
    <location>
        <begin position="188"/>
        <end position="210"/>
    </location>
</feature>
<evidence type="ECO:0000256" key="1">
    <source>
        <dbReference type="ARBA" id="ARBA00004651"/>
    </source>
</evidence>
<protein>
    <submittedName>
        <fullName evidence="8">Amino acid permease</fullName>
    </submittedName>
</protein>
<comment type="caution">
    <text evidence="8">The sequence shown here is derived from an EMBL/GenBank/DDBJ whole genome shotgun (WGS) entry which is preliminary data.</text>
</comment>
<keyword evidence="5 7" id="KW-1133">Transmembrane helix</keyword>
<feature type="transmembrane region" description="Helical" evidence="7">
    <location>
        <begin position="351"/>
        <end position="376"/>
    </location>
</feature>
<dbReference type="RefSeq" id="WP_211140589.1">
    <property type="nucleotide sequence ID" value="NZ_JAEEGB010000001.1"/>
</dbReference>
<dbReference type="AlphaFoldDB" id="A0A934M1I2"/>
<name>A0A934M1I2_9CLOT</name>
<dbReference type="InterPro" id="IPR050367">
    <property type="entry name" value="APC_superfamily"/>
</dbReference>
<evidence type="ECO:0000256" key="4">
    <source>
        <dbReference type="ARBA" id="ARBA00022692"/>
    </source>
</evidence>
<dbReference type="GO" id="GO:0022857">
    <property type="term" value="F:transmembrane transporter activity"/>
    <property type="evidence" value="ECO:0007669"/>
    <property type="project" value="InterPro"/>
</dbReference>
<keyword evidence="4 7" id="KW-0812">Transmembrane</keyword>
<keyword evidence="3" id="KW-1003">Cell membrane</keyword>
<dbReference type="GO" id="GO:0005886">
    <property type="term" value="C:plasma membrane"/>
    <property type="evidence" value="ECO:0007669"/>
    <property type="project" value="UniProtKB-SubCell"/>
</dbReference>
<feature type="transmembrane region" description="Helical" evidence="7">
    <location>
        <begin position="272"/>
        <end position="295"/>
    </location>
</feature>
<proteinExistence type="predicted"/>
<evidence type="ECO:0000313" key="8">
    <source>
        <dbReference type="EMBL" id="MBI6871122.1"/>
    </source>
</evidence>
<gene>
    <name evidence="8" type="ORF">I6U51_00185</name>
</gene>
<evidence type="ECO:0000256" key="3">
    <source>
        <dbReference type="ARBA" id="ARBA00022475"/>
    </source>
</evidence>
<keyword evidence="2" id="KW-0813">Transport</keyword>
<dbReference type="InterPro" id="IPR002293">
    <property type="entry name" value="AA/rel_permease1"/>
</dbReference>
<dbReference type="PIRSF" id="PIRSF006060">
    <property type="entry name" value="AA_transporter"/>
    <property type="match status" value="1"/>
</dbReference>
<dbReference type="PANTHER" id="PTHR42770">
    <property type="entry name" value="AMINO ACID TRANSPORTER-RELATED"/>
    <property type="match status" value="1"/>
</dbReference>
<evidence type="ECO:0000313" key="9">
    <source>
        <dbReference type="Proteomes" id="UP000622687"/>
    </source>
</evidence>
<feature type="transmembrane region" description="Helical" evidence="7">
    <location>
        <begin position="7"/>
        <end position="25"/>
    </location>
</feature>
<feature type="transmembrane region" description="Helical" evidence="7">
    <location>
        <begin position="431"/>
        <end position="449"/>
    </location>
</feature>
<feature type="transmembrane region" description="Helical" evidence="7">
    <location>
        <begin position="147"/>
        <end position="168"/>
    </location>
</feature>
<dbReference type="EMBL" id="JAEEGB010000001">
    <property type="protein sequence ID" value="MBI6871122.1"/>
    <property type="molecule type" value="Genomic_DNA"/>
</dbReference>
<feature type="transmembrane region" description="Helical" evidence="7">
    <location>
        <begin position="31"/>
        <end position="53"/>
    </location>
</feature>
<sequence>MSEKKISLSSMVLFALCSIMVLYTLSVTASYGVSGITTWLIVIVLFFIPYALISSELGATWPEDGGIYIWAKRAFGDFIASQVSWLYWINVVFFVPAVCVTFAGNLNSYFFPNMSKYAQMGVVIGLLWFIVVMGITREEFTRKITQYGGYVISVLITIMFIFATIYGIKYGYANDFALKNFKPDFSSLIHFAPVVIFNLLGFELLCSIASKMDNPKKNVPKSIMLSGVLVAVFYILGSVSILSVIPVEKVNSVTAITDSFTIMITGVLGEKFSFIATIMTAAVLYNLLASATAWVMGANNVMMSTGADQGSKILGHAHPKYGTPDYAYYIVGSVGTIYTIFNYMGGSNVQAIFWTIFAFSSILYELPYLAMFLAVIKLRYKEPNTERPYRIPGGKVGLWICGLLAFFGIVAGIILFSLPPVGTENVLKYELTVWGGLAVVIAVGVLINLKTLKKQSKVELEAAIGRIDPLEDKH</sequence>
<reference evidence="8" key="1">
    <citation type="submission" date="2020-12" db="EMBL/GenBank/DDBJ databases">
        <title>Clostridium thailandense sp. nov., a novel acetogenic bacterium isolated from peat land soil in Thailand.</title>
        <authorList>
            <person name="Chaikitkaew S."/>
            <person name="Birkeland N.K."/>
        </authorList>
    </citation>
    <scope>NUCLEOTIDE SEQUENCE</scope>
    <source>
        <strain evidence="8">DSM 17425</strain>
    </source>
</reference>
<keyword evidence="9" id="KW-1185">Reference proteome</keyword>
<evidence type="ECO:0000256" key="7">
    <source>
        <dbReference type="SAM" id="Phobius"/>
    </source>
</evidence>
<accession>A0A934M1I2</accession>
<comment type="subcellular location">
    <subcellularLocation>
        <location evidence="1">Cell membrane</location>
        <topology evidence="1">Multi-pass membrane protein</topology>
    </subcellularLocation>
</comment>
<feature type="transmembrane region" description="Helical" evidence="7">
    <location>
        <begin position="85"/>
        <end position="105"/>
    </location>
</feature>
<dbReference type="PANTHER" id="PTHR42770:SF15">
    <property type="entry name" value="GLUTAMATE_GAMMA-AMINOBUTYRATE ANTIPORTER-RELATED"/>
    <property type="match status" value="1"/>
</dbReference>
<evidence type="ECO:0000256" key="2">
    <source>
        <dbReference type="ARBA" id="ARBA00022448"/>
    </source>
</evidence>
<dbReference type="Proteomes" id="UP000622687">
    <property type="component" value="Unassembled WGS sequence"/>
</dbReference>